<accession>A0A5B7G355</accession>
<dbReference type="Proteomes" id="UP000324222">
    <property type="component" value="Unassembled WGS sequence"/>
</dbReference>
<keyword evidence="2" id="KW-1185">Reference proteome</keyword>
<protein>
    <submittedName>
        <fullName evidence="1">Uncharacterized protein</fullName>
    </submittedName>
</protein>
<comment type="caution">
    <text evidence="1">The sequence shown here is derived from an EMBL/GenBank/DDBJ whole genome shotgun (WGS) entry which is preliminary data.</text>
</comment>
<evidence type="ECO:0000313" key="2">
    <source>
        <dbReference type="Proteomes" id="UP000324222"/>
    </source>
</evidence>
<dbReference type="AlphaFoldDB" id="A0A5B7G355"/>
<evidence type="ECO:0000313" key="1">
    <source>
        <dbReference type="EMBL" id="MPC54321.1"/>
    </source>
</evidence>
<sequence length="70" mass="7594">MNNQQMIGLAELGEKAPGQRRPLWRCGGVGLGGVTLSPPSESNKKASCEFLHQNASLRSHQGEVSPYKRC</sequence>
<dbReference type="EMBL" id="VSRR010012267">
    <property type="protein sequence ID" value="MPC54321.1"/>
    <property type="molecule type" value="Genomic_DNA"/>
</dbReference>
<proteinExistence type="predicted"/>
<organism evidence="1 2">
    <name type="scientific">Portunus trituberculatus</name>
    <name type="common">Swimming crab</name>
    <name type="synonym">Neptunus trituberculatus</name>
    <dbReference type="NCBI Taxonomy" id="210409"/>
    <lineage>
        <taxon>Eukaryota</taxon>
        <taxon>Metazoa</taxon>
        <taxon>Ecdysozoa</taxon>
        <taxon>Arthropoda</taxon>
        <taxon>Crustacea</taxon>
        <taxon>Multicrustacea</taxon>
        <taxon>Malacostraca</taxon>
        <taxon>Eumalacostraca</taxon>
        <taxon>Eucarida</taxon>
        <taxon>Decapoda</taxon>
        <taxon>Pleocyemata</taxon>
        <taxon>Brachyura</taxon>
        <taxon>Eubrachyura</taxon>
        <taxon>Portunoidea</taxon>
        <taxon>Portunidae</taxon>
        <taxon>Portuninae</taxon>
        <taxon>Portunus</taxon>
    </lineage>
</organism>
<gene>
    <name evidence="1" type="ORF">E2C01_048231</name>
</gene>
<reference evidence="1 2" key="1">
    <citation type="submission" date="2019-05" db="EMBL/GenBank/DDBJ databases">
        <title>Another draft genome of Portunus trituberculatus and its Hox gene families provides insights of decapod evolution.</title>
        <authorList>
            <person name="Jeong J.-H."/>
            <person name="Song I."/>
            <person name="Kim S."/>
            <person name="Choi T."/>
            <person name="Kim D."/>
            <person name="Ryu S."/>
            <person name="Kim W."/>
        </authorList>
    </citation>
    <scope>NUCLEOTIDE SEQUENCE [LARGE SCALE GENOMIC DNA]</scope>
    <source>
        <tissue evidence="1">Muscle</tissue>
    </source>
</reference>
<name>A0A5B7G355_PORTR</name>